<dbReference type="Gene3D" id="1.10.375.10">
    <property type="entry name" value="Human Immunodeficiency Virus Type 1 Capsid Protein"/>
    <property type="match status" value="1"/>
</dbReference>
<protein>
    <submittedName>
        <fullName evidence="2">(raccoon dog) hypothetical protein</fullName>
    </submittedName>
</protein>
<proteinExistence type="predicted"/>
<sequence length="142" mass="15301">MSKKIRPSSIDHAKPQPCNFDPPSYRKDPPYGHIMTPYPQSGHVSNGSISPCISQTPSNGLSPLKITPLQQTLHQAQQAGEDTSAFSAFPGMLNGNGQRAYSTVNFKILKEIKTATAQYRPTAPYTLSLLDSVGLDALCPGD</sequence>
<dbReference type="Proteomes" id="UP000645828">
    <property type="component" value="Unassembled WGS sequence"/>
</dbReference>
<evidence type="ECO:0000313" key="2">
    <source>
        <dbReference type="EMBL" id="CAD7691801.1"/>
    </source>
</evidence>
<feature type="compositionally biased region" description="Polar residues" evidence="1">
    <location>
        <begin position="38"/>
        <end position="54"/>
    </location>
</feature>
<dbReference type="Pfam" id="PF00607">
    <property type="entry name" value="Gag_p24"/>
    <property type="match status" value="1"/>
</dbReference>
<dbReference type="EMBL" id="CAJHUB010000775">
    <property type="protein sequence ID" value="CAD7691801.1"/>
    <property type="molecule type" value="Genomic_DNA"/>
</dbReference>
<accession>A0A811ZT33</accession>
<dbReference type="SUPFAM" id="SSF47943">
    <property type="entry name" value="Retrovirus capsid protein, N-terminal core domain"/>
    <property type="match status" value="1"/>
</dbReference>
<evidence type="ECO:0000313" key="3">
    <source>
        <dbReference type="Proteomes" id="UP000645828"/>
    </source>
</evidence>
<dbReference type="GO" id="GO:0016032">
    <property type="term" value="P:viral process"/>
    <property type="evidence" value="ECO:0007669"/>
    <property type="project" value="InterPro"/>
</dbReference>
<gene>
    <name evidence="2" type="ORF">NYPRO_LOCUS24595</name>
</gene>
<reference evidence="2" key="1">
    <citation type="submission" date="2020-12" db="EMBL/GenBank/DDBJ databases">
        <authorList>
            <consortium name="Molecular Ecology Group"/>
        </authorList>
    </citation>
    <scope>NUCLEOTIDE SEQUENCE</scope>
    <source>
        <strain evidence="2">TBG_1078</strain>
    </source>
</reference>
<organism evidence="2 3">
    <name type="scientific">Nyctereutes procyonoides</name>
    <name type="common">Raccoon dog</name>
    <name type="synonym">Canis procyonoides</name>
    <dbReference type="NCBI Taxonomy" id="34880"/>
    <lineage>
        <taxon>Eukaryota</taxon>
        <taxon>Metazoa</taxon>
        <taxon>Chordata</taxon>
        <taxon>Craniata</taxon>
        <taxon>Vertebrata</taxon>
        <taxon>Euteleostomi</taxon>
        <taxon>Mammalia</taxon>
        <taxon>Eutheria</taxon>
        <taxon>Laurasiatheria</taxon>
        <taxon>Carnivora</taxon>
        <taxon>Caniformia</taxon>
        <taxon>Canidae</taxon>
        <taxon>Nyctereutes</taxon>
    </lineage>
</organism>
<keyword evidence="3" id="KW-1185">Reference proteome</keyword>
<dbReference type="AlphaFoldDB" id="A0A811ZT33"/>
<feature type="region of interest" description="Disordered" evidence="1">
    <location>
        <begin position="1"/>
        <end position="54"/>
    </location>
</feature>
<comment type="caution">
    <text evidence="2">The sequence shown here is derived from an EMBL/GenBank/DDBJ whole genome shotgun (WGS) entry which is preliminary data.</text>
</comment>
<name>A0A811ZT33_NYCPR</name>
<evidence type="ECO:0000256" key="1">
    <source>
        <dbReference type="SAM" id="MobiDB-lite"/>
    </source>
</evidence>
<dbReference type="InterPro" id="IPR008919">
    <property type="entry name" value="Retrov_capsid_N"/>
</dbReference>